<keyword evidence="1" id="KW-0472">Membrane</keyword>
<gene>
    <name evidence="3" type="ORF">EOI86_23465</name>
</gene>
<keyword evidence="1" id="KW-1133">Transmembrane helix</keyword>
<feature type="transmembrane region" description="Helical" evidence="1">
    <location>
        <begin position="179"/>
        <end position="200"/>
    </location>
</feature>
<feature type="signal peptide" evidence="2">
    <location>
        <begin position="1"/>
        <end position="26"/>
    </location>
</feature>
<dbReference type="AlphaFoldDB" id="A0A437QHP6"/>
<evidence type="ECO:0000256" key="2">
    <source>
        <dbReference type="SAM" id="SignalP"/>
    </source>
</evidence>
<dbReference type="Proteomes" id="UP000287447">
    <property type="component" value="Unassembled WGS sequence"/>
</dbReference>
<keyword evidence="4" id="KW-1185">Reference proteome</keyword>
<keyword evidence="1" id="KW-0812">Transmembrane</keyword>
<reference evidence="4" key="1">
    <citation type="submission" date="2019-01" db="EMBL/GenBank/DDBJ databases">
        <title>Gri0909 isolated from a small marine red alga.</title>
        <authorList>
            <person name="Kim J."/>
            <person name="Jeong S.E."/>
            <person name="Jeon C.O."/>
        </authorList>
    </citation>
    <scope>NUCLEOTIDE SEQUENCE [LARGE SCALE GENOMIC DNA]</scope>
    <source>
        <strain evidence="4">Gri0909</strain>
    </source>
</reference>
<organism evidence="3 4">
    <name type="scientific">Hwanghaeella grinnelliae</name>
    <dbReference type="NCBI Taxonomy" id="2500179"/>
    <lineage>
        <taxon>Bacteria</taxon>
        <taxon>Pseudomonadati</taxon>
        <taxon>Pseudomonadota</taxon>
        <taxon>Alphaproteobacteria</taxon>
        <taxon>Rhodospirillales</taxon>
        <taxon>Rhodospirillaceae</taxon>
        <taxon>Hwanghaeella</taxon>
    </lineage>
</organism>
<protein>
    <recommendedName>
        <fullName evidence="5">VPLPA-CTERM sorting domain-containing protein</fullName>
    </recommendedName>
</protein>
<comment type="caution">
    <text evidence="3">The sequence shown here is derived from an EMBL/GenBank/DDBJ whole genome shotgun (WGS) entry which is preliminary data.</text>
</comment>
<evidence type="ECO:0000313" key="3">
    <source>
        <dbReference type="EMBL" id="RVU34078.1"/>
    </source>
</evidence>
<name>A0A437QHP6_9PROT</name>
<dbReference type="RefSeq" id="WP_127768108.1">
    <property type="nucleotide sequence ID" value="NZ_SADE01000004.1"/>
</dbReference>
<proteinExistence type="predicted"/>
<accession>A0A437QHP6</accession>
<dbReference type="EMBL" id="SADE01000004">
    <property type="protein sequence ID" value="RVU34078.1"/>
    <property type="molecule type" value="Genomic_DNA"/>
</dbReference>
<evidence type="ECO:0000313" key="4">
    <source>
        <dbReference type="Proteomes" id="UP000287447"/>
    </source>
</evidence>
<evidence type="ECO:0008006" key="5">
    <source>
        <dbReference type="Google" id="ProtNLM"/>
    </source>
</evidence>
<feature type="chain" id="PRO_5019401622" description="VPLPA-CTERM sorting domain-containing protein" evidence="2">
    <location>
        <begin position="27"/>
        <end position="206"/>
    </location>
</feature>
<evidence type="ECO:0000256" key="1">
    <source>
        <dbReference type="SAM" id="Phobius"/>
    </source>
</evidence>
<sequence>MLKSAIAGLAMTGLAITGLGAGTAEAATVGFGDTELFGVSSYSEGGFTFERFSGDQIVKAPNDPNNTGNFNGFDSVLLELDIEQGAAETRITFNGGAAFSFLSVLASQSQALNPLIFTGVFADTTTIVSEVFASNAPLVPAATLNFTGFTNIVELRVATNGNTFGLFDNFVFEEGVQAVPVPMALPLLASALAGLGLFGFRKRRRA</sequence>
<keyword evidence="2" id="KW-0732">Signal</keyword>